<keyword evidence="8" id="KW-0206">Cytoskeleton</keyword>
<dbReference type="PRINTS" id="PR01161">
    <property type="entry name" value="TUBULIN"/>
</dbReference>
<proteinExistence type="inferred from homology"/>
<comment type="function">
    <text evidence="1">Tubulin is the major constituent of microtubules. The gamma chain is found at microtubule organizing centers (MTOC) such as the spindle poles or the centrosome, suggesting that it is involved in the minus-end nucleation of microtubule assembly.</text>
</comment>
<protein>
    <recommendedName>
        <fullName evidence="9">Tubulin gamma chain</fullName>
    </recommendedName>
</protein>
<evidence type="ECO:0000313" key="11">
    <source>
        <dbReference type="EMBL" id="EZG55514.1"/>
    </source>
</evidence>
<dbReference type="GO" id="GO:0007020">
    <property type="term" value="P:microtubule nucleation"/>
    <property type="evidence" value="ECO:0007669"/>
    <property type="project" value="InterPro"/>
</dbReference>
<evidence type="ECO:0000256" key="2">
    <source>
        <dbReference type="ARBA" id="ARBA00004267"/>
    </source>
</evidence>
<name>A0A023B3H0_GRENI</name>
<comment type="subcellular location">
    <subcellularLocation>
        <location evidence="2">Cytoplasm</location>
        <location evidence="2">Cytoskeleton</location>
        <location evidence="2">Microtubule organizing center</location>
    </subcellularLocation>
</comment>
<dbReference type="InterPro" id="IPR036525">
    <property type="entry name" value="Tubulin/FtsZ_GTPase_sf"/>
</dbReference>
<evidence type="ECO:0000256" key="7">
    <source>
        <dbReference type="ARBA" id="ARBA00023134"/>
    </source>
</evidence>
<dbReference type="Gene3D" id="3.40.50.1440">
    <property type="entry name" value="Tubulin/FtsZ, GTPase domain"/>
    <property type="match status" value="1"/>
</dbReference>
<keyword evidence="7 9" id="KW-0342">GTP-binding</keyword>
<keyword evidence="4" id="KW-0963">Cytoplasm</keyword>
<dbReference type="InterPro" id="IPR023123">
    <property type="entry name" value="Tubulin_C"/>
</dbReference>
<dbReference type="GO" id="GO:0000930">
    <property type="term" value="C:gamma-tubulin complex"/>
    <property type="evidence" value="ECO:0007669"/>
    <property type="project" value="InterPro"/>
</dbReference>
<evidence type="ECO:0000313" key="12">
    <source>
        <dbReference type="Proteomes" id="UP000019763"/>
    </source>
</evidence>
<dbReference type="EMBL" id="AFNH02000832">
    <property type="protein sequence ID" value="EZG55514.1"/>
    <property type="molecule type" value="Genomic_DNA"/>
</dbReference>
<dbReference type="CDD" id="cd02188">
    <property type="entry name" value="gamma_tubulin"/>
    <property type="match status" value="1"/>
</dbReference>
<sequence>MPREIVTLQVGQCGNQLGLECWKRLLAEHGIQPRVISKGKTTGGVAFQEKTKGGDIKGGDLQGMMAVGEVDDRKDIMFYEADSGDYIARTVLLDLEPRVVHAAQVSTCGPAFNQESVWVSLEGGGAGNIWASGFAQAHRNADAILDILDRELELCDNLEAFQLLHSMAGGTGSGMGSFMLEALRDRFPKKLMLTYSVLPLLDKSLSDVVVQPYNAILTLARLIEHADGCILLDNTALNRLATERQRLERPSFAHTNYLVATVMATLTGSIRFPSYTSNSLTSVLANVVTSPLNHFLVSSIAPLESEDFGANVVRKTSVHDVLRRCFQPNNFMVTLPPRLGRYRSLMCFVRGDPAPLELTETLERIRKSNAFDYGPTAGGEKNGFEINSISLTRPSPYLKRSRVSGLILSHHSGLRDTLRRCTDQFDVLLRRQAFLDNYRREPMFASDLAEFERAREVVETNIDSLED</sequence>
<dbReference type="Pfam" id="PF00091">
    <property type="entry name" value="Tubulin"/>
    <property type="match status" value="1"/>
</dbReference>
<dbReference type="InterPro" id="IPR017975">
    <property type="entry name" value="Tubulin_CS"/>
</dbReference>
<dbReference type="InterPro" id="IPR008280">
    <property type="entry name" value="Tub_FtsZ_C"/>
</dbReference>
<dbReference type="InterPro" id="IPR018316">
    <property type="entry name" value="Tubulin/FtsZ_2-layer-sand-dom"/>
</dbReference>
<feature type="domain" description="Tubulin/FtsZ GTPase" evidence="10">
    <location>
        <begin position="74"/>
        <end position="274"/>
    </location>
</feature>
<dbReference type="Proteomes" id="UP000019763">
    <property type="component" value="Unassembled WGS sequence"/>
</dbReference>
<dbReference type="VEuPathDB" id="CryptoDB:GNI_111240"/>
<keyword evidence="6 9" id="KW-0547">Nucleotide-binding</keyword>
<dbReference type="InterPro" id="IPR037103">
    <property type="entry name" value="Tubulin/FtsZ-like_C"/>
</dbReference>
<evidence type="ECO:0000256" key="9">
    <source>
        <dbReference type="RuleBase" id="RU000352"/>
    </source>
</evidence>
<accession>A0A023B3H0</accession>
<comment type="function">
    <text evidence="9">Tubulin is the major constituent of microtubules, protein filaments consisting of alpha- and beta-tubulin heterodimers. Gamma-tubulin is a key component of the gamma-tubulin ring complex (gTuRC) which mediates microtubule nucleation. The gTuRC regulates the minus-end nucleation of alpha-beta tubulin heterodimers that grow into microtubule protafilaments, a critical step in centrosome duplication and spindle formation.</text>
</comment>
<evidence type="ECO:0000256" key="3">
    <source>
        <dbReference type="ARBA" id="ARBA00009636"/>
    </source>
</evidence>
<evidence type="ECO:0000256" key="6">
    <source>
        <dbReference type="ARBA" id="ARBA00022741"/>
    </source>
</evidence>
<dbReference type="SMART" id="SM00864">
    <property type="entry name" value="Tubulin"/>
    <property type="match status" value="1"/>
</dbReference>
<dbReference type="PANTHER" id="PTHR11588">
    <property type="entry name" value="TUBULIN"/>
    <property type="match status" value="1"/>
</dbReference>
<gene>
    <name evidence="11" type="ORF">GNI_111240</name>
</gene>
<organism evidence="11 12">
    <name type="scientific">Gregarina niphandrodes</name>
    <name type="common">Septate eugregarine</name>
    <dbReference type="NCBI Taxonomy" id="110365"/>
    <lineage>
        <taxon>Eukaryota</taxon>
        <taxon>Sar</taxon>
        <taxon>Alveolata</taxon>
        <taxon>Apicomplexa</taxon>
        <taxon>Conoidasida</taxon>
        <taxon>Gregarinasina</taxon>
        <taxon>Eugregarinorida</taxon>
        <taxon>Gregarinidae</taxon>
        <taxon>Gregarina</taxon>
    </lineage>
</organism>
<dbReference type="InterPro" id="IPR000217">
    <property type="entry name" value="Tubulin"/>
</dbReference>
<dbReference type="GO" id="GO:0005874">
    <property type="term" value="C:microtubule"/>
    <property type="evidence" value="ECO:0007669"/>
    <property type="project" value="UniProtKB-KW"/>
</dbReference>
<dbReference type="Gene3D" id="1.10.287.600">
    <property type="entry name" value="Helix hairpin bin"/>
    <property type="match status" value="1"/>
</dbReference>
<keyword evidence="5 9" id="KW-0493">Microtubule</keyword>
<dbReference type="PRINTS" id="PR01164">
    <property type="entry name" value="GAMMATUBULIN"/>
</dbReference>
<dbReference type="eggNOG" id="KOG1374">
    <property type="taxonomic scope" value="Eukaryota"/>
</dbReference>
<evidence type="ECO:0000256" key="8">
    <source>
        <dbReference type="ARBA" id="ARBA00023212"/>
    </source>
</evidence>
<dbReference type="InterPro" id="IPR002454">
    <property type="entry name" value="Gamma_tubulin"/>
</dbReference>
<dbReference type="RefSeq" id="XP_011131500.1">
    <property type="nucleotide sequence ID" value="XM_011133198.1"/>
</dbReference>
<dbReference type="GO" id="GO:0031122">
    <property type="term" value="P:cytoplasmic microtubule organization"/>
    <property type="evidence" value="ECO:0007669"/>
    <property type="project" value="InterPro"/>
</dbReference>
<dbReference type="SUPFAM" id="SSF52490">
    <property type="entry name" value="Tubulin nucleotide-binding domain-like"/>
    <property type="match status" value="1"/>
</dbReference>
<evidence type="ECO:0000259" key="10">
    <source>
        <dbReference type="SMART" id="SM00864"/>
    </source>
</evidence>
<dbReference type="PROSITE" id="PS00227">
    <property type="entry name" value="TUBULIN"/>
    <property type="match status" value="1"/>
</dbReference>
<dbReference type="SUPFAM" id="SSF55307">
    <property type="entry name" value="Tubulin C-terminal domain-like"/>
    <property type="match status" value="1"/>
</dbReference>
<evidence type="ECO:0000256" key="5">
    <source>
        <dbReference type="ARBA" id="ARBA00022701"/>
    </source>
</evidence>
<reference evidence="11" key="1">
    <citation type="submission" date="2013-12" db="EMBL/GenBank/DDBJ databases">
        <authorList>
            <person name="Omoto C.K."/>
            <person name="Sibley D."/>
            <person name="Venepally P."/>
            <person name="Hadjithomas M."/>
            <person name="Karamycheva S."/>
            <person name="Brunk B."/>
            <person name="Roos D."/>
            <person name="Caler E."/>
            <person name="Lorenzi H."/>
        </authorList>
    </citation>
    <scope>NUCLEOTIDE SEQUENCE</scope>
</reference>
<comment type="caution">
    <text evidence="11">The sequence shown here is derived from an EMBL/GenBank/DDBJ whole genome shotgun (WGS) entry which is preliminary data.</text>
</comment>
<keyword evidence="12" id="KW-1185">Reference proteome</keyword>
<dbReference type="AlphaFoldDB" id="A0A023B3H0"/>
<comment type="similarity">
    <text evidence="3 9">Belongs to the tubulin family.</text>
</comment>
<dbReference type="OrthoDB" id="10249382at2759"/>
<dbReference type="GeneID" id="22913920"/>
<dbReference type="OMA" id="HRYISIL"/>
<evidence type="ECO:0000256" key="1">
    <source>
        <dbReference type="ARBA" id="ARBA00004079"/>
    </source>
</evidence>
<dbReference type="GO" id="GO:0005525">
    <property type="term" value="F:GTP binding"/>
    <property type="evidence" value="ECO:0007669"/>
    <property type="project" value="UniProtKB-UniRule"/>
</dbReference>
<evidence type="ECO:0000256" key="4">
    <source>
        <dbReference type="ARBA" id="ARBA00022490"/>
    </source>
</evidence>
<dbReference type="InterPro" id="IPR003008">
    <property type="entry name" value="Tubulin_FtsZ_GTPase"/>
</dbReference>
<dbReference type="Pfam" id="PF03953">
    <property type="entry name" value="Tubulin_C"/>
    <property type="match status" value="1"/>
</dbReference>
<dbReference type="Gene3D" id="3.30.1330.20">
    <property type="entry name" value="Tubulin/FtsZ, C-terminal domain"/>
    <property type="match status" value="1"/>
</dbReference>